<dbReference type="InterPro" id="IPR006091">
    <property type="entry name" value="Acyl-CoA_Oxase/DH_mid-dom"/>
</dbReference>
<dbReference type="PANTHER" id="PTHR48083:SF2">
    <property type="entry name" value="MEDIUM-CHAIN SPECIFIC ACYL-COA DEHYDROGENASE, MITOCHONDRIAL"/>
    <property type="match status" value="1"/>
</dbReference>
<dbReference type="InterPro" id="IPR050741">
    <property type="entry name" value="Acyl-CoA_dehydrogenase"/>
</dbReference>
<evidence type="ECO:0000256" key="5">
    <source>
        <dbReference type="ARBA" id="ARBA00023002"/>
    </source>
</evidence>
<feature type="domain" description="Acyl-CoA dehydrogenase/oxidase N-terminal" evidence="9">
    <location>
        <begin position="32"/>
        <end position="147"/>
    </location>
</feature>
<dbReference type="Proteomes" id="UP000198318">
    <property type="component" value="Unassembled WGS sequence"/>
</dbReference>
<dbReference type="Pfam" id="PF02771">
    <property type="entry name" value="Acyl-CoA_dh_N"/>
    <property type="match status" value="1"/>
</dbReference>
<feature type="domain" description="Acyl-CoA oxidase/dehydrogenase middle" evidence="8">
    <location>
        <begin position="151"/>
        <end position="246"/>
    </location>
</feature>
<evidence type="ECO:0000259" key="8">
    <source>
        <dbReference type="Pfam" id="PF02770"/>
    </source>
</evidence>
<sequence length="417" mass="46857">MDFEIPQPTRDLLDALDAFIEREILPLEEADDNRRFFDHRREWARTDFERGGTARPEWEELLAEAKRRADAAGFYRYGLPAELGGQGGTNLEMAVIREHLAHRGLGLHNDLQTEHSVVGNLVFVELLHRFGTPEQRGRFVEPSIRGESGLAFALTEPEHGSDATWMSTRAVRDGGDWIINGSKRFNTLGASTTHDVVFARTSGEPGQAKGITAFIVPLDAPGFDVPYYWWTLNMPTDHAEVTLDDVRVPASAILGEEGEGLAVAQTFVHENRIRQAASGVGAAQYCIDRSVAYARERTTFGRPLASRQAIQWPLVELHTEAEMVRTLIHKTAQRLDEVHAAGEPAVTIGHLVSMCNYRGNRLVCEAADRAMQVHGGIGYTRHEPFEHIYRHHRRYRITEGSEEIQMRRVAGRLFGYL</sequence>
<dbReference type="InterPro" id="IPR036250">
    <property type="entry name" value="AcylCo_DH-like_C"/>
</dbReference>
<keyword evidence="3 6" id="KW-0285">Flavoprotein</keyword>
<reference evidence="10 11" key="1">
    <citation type="submission" date="2017-06" db="EMBL/GenBank/DDBJ databases">
        <authorList>
            <person name="Kim H.J."/>
            <person name="Triplett B.A."/>
        </authorList>
    </citation>
    <scope>NUCLEOTIDE SEQUENCE [LARGE SCALE GENOMIC DNA]</scope>
    <source>
        <strain evidence="10 11">DSM 44715</strain>
    </source>
</reference>
<name>A0A239N9Z1_9ACTN</name>
<dbReference type="InterPro" id="IPR009075">
    <property type="entry name" value="AcylCo_DH/oxidase_C"/>
</dbReference>
<evidence type="ECO:0000256" key="1">
    <source>
        <dbReference type="ARBA" id="ARBA00001974"/>
    </source>
</evidence>
<comment type="similarity">
    <text evidence="2 6">Belongs to the acyl-CoA dehydrogenase family.</text>
</comment>
<dbReference type="SUPFAM" id="SSF47203">
    <property type="entry name" value="Acyl-CoA dehydrogenase C-terminal domain-like"/>
    <property type="match status" value="1"/>
</dbReference>
<comment type="cofactor">
    <cofactor evidence="1 6">
        <name>FAD</name>
        <dbReference type="ChEBI" id="CHEBI:57692"/>
    </cofactor>
</comment>
<dbReference type="AlphaFoldDB" id="A0A239N9Z1"/>
<evidence type="ECO:0000256" key="2">
    <source>
        <dbReference type="ARBA" id="ARBA00009347"/>
    </source>
</evidence>
<gene>
    <name evidence="10" type="ORF">SAMN05443665_103776</name>
</gene>
<dbReference type="InterPro" id="IPR046373">
    <property type="entry name" value="Acyl-CoA_Oxase/DH_mid-dom_sf"/>
</dbReference>
<dbReference type="GO" id="GO:0005737">
    <property type="term" value="C:cytoplasm"/>
    <property type="evidence" value="ECO:0007669"/>
    <property type="project" value="TreeGrafter"/>
</dbReference>
<feature type="domain" description="Acyl-CoA dehydrogenase/oxidase C-terminal" evidence="7">
    <location>
        <begin position="258"/>
        <end position="413"/>
    </location>
</feature>
<dbReference type="InterPro" id="IPR037069">
    <property type="entry name" value="AcylCoA_DH/ox_N_sf"/>
</dbReference>
<evidence type="ECO:0000259" key="7">
    <source>
        <dbReference type="Pfam" id="PF00441"/>
    </source>
</evidence>
<accession>A0A239N9Z1</accession>
<evidence type="ECO:0000256" key="4">
    <source>
        <dbReference type="ARBA" id="ARBA00022827"/>
    </source>
</evidence>
<dbReference type="Gene3D" id="1.20.140.10">
    <property type="entry name" value="Butyryl-CoA Dehydrogenase, subunit A, domain 3"/>
    <property type="match status" value="1"/>
</dbReference>
<dbReference type="InterPro" id="IPR013786">
    <property type="entry name" value="AcylCoA_DH/ox_N"/>
</dbReference>
<dbReference type="SUPFAM" id="SSF56645">
    <property type="entry name" value="Acyl-CoA dehydrogenase NM domain-like"/>
    <property type="match status" value="1"/>
</dbReference>
<proteinExistence type="inferred from homology"/>
<keyword evidence="4 6" id="KW-0274">FAD</keyword>
<protein>
    <submittedName>
        <fullName evidence="10">Acyl-CoA dehydrogenase</fullName>
    </submittedName>
</protein>
<dbReference type="EMBL" id="FZOR01000037">
    <property type="protein sequence ID" value="SNT51293.1"/>
    <property type="molecule type" value="Genomic_DNA"/>
</dbReference>
<evidence type="ECO:0000259" key="9">
    <source>
        <dbReference type="Pfam" id="PF02771"/>
    </source>
</evidence>
<dbReference type="OrthoDB" id="5241155at2"/>
<dbReference type="FunFam" id="1.20.140.10:FF:000037">
    <property type="entry name" value="Similar to acyl-CoA dehydrogenase"/>
    <property type="match status" value="1"/>
</dbReference>
<dbReference type="FunFam" id="2.40.110.10:FF:000002">
    <property type="entry name" value="Acyl-CoA dehydrogenase fadE12"/>
    <property type="match status" value="1"/>
</dbReference>
<dbReference type="Gene3D" id="2.40.110.10">
    <property type="entry name" value="Butyryl-CoA Dehydrogenase, subunit A, domain 2"/>
    <property type="match status" value="1"/>
</dbReference>
<keyword evidence="5 6" id="KW-0560">Oxidoreductase</keyword>
<dbReference type="InterPro" id="IPR009100">
    <property type="entry name" value="AcylCoA_DH/oxidase_NM_dom_sf"/>
</dbReference>
<evidence type="ECO:0000256" key="3">
    <source>
        <dbReference type="ARBA" id="ARBA00022630"/>
    </source>
</evidence>
<dbReference type="RefSeq" id="WP_089329532.1">
    <property type="nucleotide sequence ID" value="NZ_FZOR01000037.1"/>
</dbReference>
<dbReference type="Pfam" id="PF02770">
    <property type="entry name" value="Acyl-CoA_dh_M"/>
    <property type="match status" value="1"/>
</dbReference>
<dbReference type="CDD" id="cd00567">
    <property type="entry name" value="ACAD"/>
    <property type="match status" value="1"/>
</dbReference>
<evidence type="ECO:0000256" key="6">
    <source>
        <dbReference type="RuleBase" id="RU362125"/>
    </source>
</evidence>
<dbReference type="GO" id="GO:0050660">
    <property type="term" value="F:flavin adenine dinucleotide binding"/>
    <property type="evidence" value="ECO:0007669"/>
    <property type="project" value="InterPro"/>
</dbReference>
<dbReference type="Pfam" id="PF00441">
    <property type="entry name" value="Acyl-CoA_dh_1"/>
    <property type="match status" value="1"/>
</dbReference>
<dbReference type="Gene3D" id="1.10.540.10">
    <property type="entry name" value="Acyl-CoA dehydrogenase/oxidase, N-terminal domain"/>
    <property type="match status" value="1"/>
</dbReference>
<evidence type="ECO:0000313" key="11">
    <source>
        <dbReference type="Proteomes" id="UP000198318"/>
    </source>
</evidence>
<dbReference type="PANTHER" id="PTHR48083">
    <property type="entry name" value="MEDIUM-CHAIN SPECIFIC ACYL-COA DEHYDROGENASE, MITOCHONDRIAL-RELATED"/>
    <property type="match status" value="1"/>
</dbReference>
<keyword evidence="11" id="KW-1185">Reference proteome</keyword>
<dbReference type="GO" id="GO:0033539">
    <property type="term" value="P:fatty acid beta-oxidation using acyl-CoA dehydrogenase"/>
    <property type="evidence" value="ECO:0007669"/>
    <property type="project" value="TreeGrafter"/>
</dbReference>
<evidence type="ECO:0000313" key="10">
    <source>
        <dbReference type="EMBL" id="SNT51293.1"/>
    </source>
</evidence>
<dbReference type="GO" id="GO:0003995">
    <property type="term" value="F:acyl-CoA dehydrogenase activity"/>
    <property type="evidence" value="ECO:0007669"/>
    <property type="project" value="TreeGrafter"/>
</dbReference>
<organism evidence="10 11">
    <name type="scientific">Actinomadura meyerae</name>
    <dbReference type="NCBI Taxonomy" id="240840"/>
    <lineage>
        <taxon>Bacteria</taxon>
        <taxon>Bacillati</taxon>
        <taxon>Actinomycetota</taxon>
        <taxon>Actinomycetes</taxon>
        <taxon>Streptosporangiales</taxon>
        <taxon>Thermomonosporaceae</taxon>
        <taxon>Actinomadura</taxon>
    </lineage>
</organism>